<dbReference type="InterPro" id="IPR001375">
    <property type="entry name" value="Peptidase_S9_cat"/>
</dbReference>
<keyword evidence="2" id="KW-0732">Signal</keyword>
<dbReference type="SUPFAM" id="SSF53474">
    <property type="entry name" value="alpha/beta-Hydrolases"/>
    <property type="match status" value="1"/>
</dbReference>
<dbReference type="GO" id="GO:0004252">
    <property type="term" value="F:serine-type endopeptidase activity"/>
    <property type="evidence" value="ECO:0007669"/>
    <property type="project" value="TreeGrafter"/>
</dbReference>
<feature type="domain" description="Peptidase S9 prolyl oligopeptidase catalytic" evidence="3">
    <location>
        <begin position="427"/>
        <end position="624"/>
    </location>
</feature>
<evidence type="ECO:0000256" key="2">
    <source>
        <dbReference type="SAM" id="SignalP"/>
    </source>
</evidence>
<dbReference type="Gene3D" id="2.120.10.30">
    <property type="entry name" value="TolB, C-terminal domain"/>
    <property type="match status" value="1"/>
</dbReference>
<dbReference type="EMBL" id="WNKY01000006">
    <property type="protein sequence ID" value="MTV37667.1"/>
    <property type="molecule type" value="Genomic_DNA"/>
</dbReference>
<dbReference type="InterPro" id="IPR011042">
    <property type="entry name" value="6-blade_b-propeller_TolB-like"/>
</dbReference>
<dbReference type="RefSeq" id="WP_155463131.1">
    <property type="nucleotide sequence ID" value="NZ_WNKY01000006.1"/>
</dbReference>
<dbReference type="PANTHER" id="PTHR42776">
    <property type="entry name" value="SERINE PEPTIDASE S9 FAMILY MEMBER"/>
    <property type="match status" value="1"/>
</dbReference>
<dbReference type="PANTHER" id="PTHR42776:SF27">
    <property type="entry name" value="DIPEPTIDYL PEPTIDASE FAMILY MEMBER 6"/>
    <property type="match status" value="1"/>
</dbReference>
<evidence type="ECO:0000313" key="5">
    <source>
        <dbReference type="Proteomes" id="UP000475582"/>
    </source>
</evidence>
<name>A0A6L6PGF8_9BURK</name>
<dbReference type="InterPro" id="IPR029058">
    <property type="entry name" value="AB_hydrolase_fold"/>
</dbReference>
<dbReference type="OrthoDB" id="8765421at2"/>
<feature type="chain" id="PRO_5026948004" evidence="2">
    <location>
        <begin position="21"/>
        <end position="630"/>
    </location>
</feature>
<comment type="caution">
    <text evidence="4">The sequence shown here is derived from an EMBL/GenBank/DDBJ whole genome shotgun (WGS) entry which is preliminary data.</text>
</comment>
<dbReference type="Proteomes" id="UP000475582">
    <property type="component" value="Unassembled WGS sequence"/>
</dbReference>
<dbReference type="GO" id="GO:0006508">
    <property type="term" value="P:proteolysis"/>
    <property type="evidence" value="ECO:0007669"/>
    <property type="project" value="InterPro"/>
</dbReference>
<evidence type="ECO:0000256" key="1">
    <source>
        <dbReference type="ARBA" id="ARBA00022801"/>
    </source>
</evidence>
<reference evidence="4 5" key="1">
    <citation type="submission" date="2019-11" db="EMBL/GenBank/DDBJ databases">
        <title>Type strains purchased from KCTC, JCM and DSMZ.</title>
        <authorList>
            <person name="Lu H."/>
        </authorList>
    </citation>
    <scope>NUCLEOTIDE SEQUENCE [LARGE SCALE GENOMIC DNA]</scope>
    <source>
        <strain evidence="4 5">KCTC 22382</strain>
    </source>
</reference>
<keyword evidence="1" id="KW-0378">Hydrolase</keyword>
<evidence type="ECO:0000259" key="3">
    <source>
        <dbReference type="Pfam" id="PF00326"/>
    </source>
</evidence>
<feature type="signal peptide" evidence="2">
    <location>
        <begin position="1"/>
        <end position="20"/>
    </location>
</feature>
<dbReference type="SUPFAM" id="SSF82171">
    <property type="entry name" value="DPP6 N-terminal domain-like"/>
    <property type="match status" value="1"/>
</dbReference>
<keyword evidence="5" id="KW-1185">Reference proteome</keyword>
<dbReference type="Gene3D" id="3.40.50.1820">
    <property type="entry name" value="alpha/beta hydrolase"/>
    <property type="match status" value="1"/>
</dbReference>
<gene>
    <name evidence="4" type="ORF">GM676_08725</name>
</gene>
<protein>
    <submittedName>
        <fullName evidence="4">Prolyl oligopeptidase family serine peptidase</fullName>
    </submittedName>
</protein>
<dbReference type="Pfam" id="PF00326">
    <property type="entry name" value="Peptidase_S9"/>
    <property type="match status" value="1"/>
</dbReference>
<organism evidence="4 5">
    <name type="scientific">Duganella radicis</name>
    <dbReference type="NCBI Taxonomy" id="551988"/>
    <lineage>
        <taxon>Bacteria</taxon>
        <taxon>Pseudomonadati</taxon>
        <taxon>Pseudomonadota</taxon>
        <taxon>Betaproteobacteria</taxon>
        <taxon>Burkholderiales</taxon>
        <taxon>Oxalobacteraceae</taxon>
        <taxon>Telluria group</taxon>
        <taxon>Duganella</taxon>
    </lineage>
</organism>
<dbReference type="AlphaFoldDB" id="A0A6L6PGF8"/>
<evidence type="ECO:0000313" key="4">
    <source>
        <dbReference type="EMBL" id="MTV37667.1"/>
    </source>
</evidence>
<accession>A0A6L6PGF8</accession>
<proteinExistence type="predicted"/>
<sequence length="630" mass="69851">MKLAALRIPLLLGFASAAFAAPVPAEQFFQKPAITGAELSPNGRLIAIRKLSPTGRSMLSIVDPETRTSKPIAKFRNADVEKFFWVSDKRLVFTVTNVDFDGDAGKPGVYAIDIDGKESVPLSETLVRRRSFAESGNSDNRYQSEMTLHGFFNPKKEEMLAIEVTSDGSALKRLSTRTGVRSDVRAPNGTFLWLQGPDDQTRLASTKRDNRIVVFLRDDSGWRQIDSFEDKPYAGYEPLLYVDGTMYARAFNGKDEAAIYRYEVGQAIGPPEQIISAPGFDVTGHFDVSATSMRGFRFTTDAENTVWFDPQMQAVQKEVDQLFPGMANTVSRSTRSETPYVLIDTHSDVQDHAYLLYNTETKNRILLGEARGDLDPAQMSRMSMVRYTARDGAQVPLFVTVPGLPEKKKLPTVVLAGPKLFQRNGLWQWNAEVQFLASRGYVVLQPEPRGVSGYGERHAKAGHQQWGRVIHDDVADAVKWAVQEGYTDPARVCIIGTEYGGYTAMMGLVNHPETYQCGISWSGVVDLETQIKLMGDPAKDMPDQRAASLMGNAARITRPVLLAYGKDDETVPYAQGRKLYDAIHAGNAGAEWLSYEPTVEDRKTARNRIDLWLKIEAFLGKHIGAATPGS</sequence>